<reference evidence="5 7" key="2">
    <citation type="journal article" date="2013" name="Nature">
        <title>Insights into bilaterian evolution from three spiralian genomes.</title>
        <authorList>
            <person name="Simakov O."/>
            <person name="Marletaz F."/>
            <person name="Cho S.J."/>
            <person name="Edsinger-Gonzales E."/>
            <person name="Havlak P."/>
            <person name="Hellsten U."/>
            <person name="Kuo D.H."/>
            <person name="Larsson T."/>
            <person name="Lv J."/>
            <person name="Arendt D."/>
            <person name="Savage R."/>
            <person name="Osoegawa K."/>
            <person name="de Jong P."/>
            <person name="Grimwood J."/>
            <person name="Chapman J.A."/>
            <person name="Shapiro H."/>
            <person name="Aerts A."/>
            <person name="Otillar R.P."/>
            <person name="Terry A.Y."/>
            <person name="Boore J.L."/>
            <person name="Grigoriev I.V."/>
            <person name="Lindberg D.R."/>
            <person name="Seaver E.C."/>
            <person name="Weisblat D.A."/>
            <person name="Putnam N.H."/>
            <person name="Rokhsar D.S."/>
        </authorList>
    </citation>
    <scope>NUCLEOTIDE SEQUENCE</scope>
</reference>
<keyword evidence="3" id="KW-0812">Transmembrane</keyword>
<dbReference type="InParanoid" id="T1G108"/>
<comment type="similarity">
    <text evidence="1">Belongs to the VPS13 family.</text>
</comment>
<accession>T1G108</accession>
<dbReference type="EMBL" id="KB095858">
    <property type="protein sequence ID" value="ESO10807.1"/>
    <property type="molecule type" value="Genomic_DNA"/>
</dbReference>
<dbReference type="OrthoDB" id="428159at2759"/>
<dbReference type="CTD" id="20214756"/>
<dbReference type="HOGENOM" id="CLU_028319_0_0_1"/>
<dbReference type="EnsemblMetazoa" id="HelroT72498">
    <property type="protein sequence ID" value="HelroP72498"/>
    <property type="gene ID" value="HelroG72498"/>
</dbReference>
<dbReference type="AlphaFoldDB" id="T1G108"/>
<keyword evidence="7" id="KW-1185">Reference proteome</keyword>
<reference evidence="6" key="3">
    <citation type="submission" date="2015-06" db="UniProtKB">
        <authorList>
            <consortium name="EnsemblMetazoa"/>
        </authorList>
    </citation>
    <scope>IDENTIFICATION</scope>
</reference>
<evidence type="ECO:0000313" key="5">
    <source>
        <dbReference type="EMBL" id="ESO10807.1"/>
    </source>
</evidence>
<feature type="domain" description="Chorein N-terminal" evidence="4">
    <location>
        <begin position="2"/>
        <end position="369"/>
    </location>
</feature>
<sequence>MVFESLVADLVNRFLGDFIENLDKSQLSIGIWGGDVQLNNLYVKENLFDDLDLPIRVVYGNIGQLKLKIPWKNLYTEPTIALLDGLYIIAVPNSSIAYDEAKEQKAMWEAKQKELNKIEEAKKIEAEKYQPKDPKKDTFAEKLTANVIKNLEVKVTNIHVRYEDAFTNPKYPFSIGVTLKEVSCQTTDENWNVMTIKENASTIHKLLKLDSFSLYWNLVPTSYRNQDRSNIMTTLKNNIAVTTTNNNNSINNNSYDINSIVEPLTSIAKLKMNPKPEQDGFQLPKIIFSVVFEEICIALQKMQYQTMLEYLDSFERLTLSSKYRKYRPIVPRRNNAKIWWKFAMDCVMNELVRRRRRMWSWQVLKGHRSVGCLSSFFYLCLFVLSFVCSFVCSFVPLFAHICSFVHLFIRLYIYFIDSFINSFFHSFILIPSFIRSFVCSFIHRELCRQYKKLYKQKLSTNKPSAELLKEIEVP</sequence>
<dbReference type="RefSeq" id="XP_009011076.1">
    <property type="nucleotide sequence ID" value="XM_009012828.1"/>
</dbReference>
<dbReference type="InterPro" id="IPR026847">
    <property type="entry name" value="VPS13"/>
</dbReference>
<proteinExistence type="inferred from homology"/>
<dbReference type="eggNOG" id="KOG1809">
    <property type="taxonomic scope" value="Eukaryota"/>
</dbReference>
<keyword evidence="3" id="KW-0472">Membrane</keyword>
<keyword evidence="3" id="KW-1133">Transmembrane helix</keyword>
<evidence type="ECO:0000256" key="2">
    <source>
        <dbReference type="ARBA" id="ARBA00022448"/>
    </source>
</evidence>
<protein>
    <recommendedName>
        <fullName evidence="4">Chorein N-terminal domain-containing protein</fullName>
    </recommendedName>
</protein>
<dbReference type="OMA" id="KLSCKGK"/>
<feature type="transmembrane region" description="Helical" evidence="3">
    <location>
        <begin position="411"/>
        <end position="434"/>
    </location>
</feature>
<dbReference type="Proteomes" id="UP000015101">
    <property type="component" value="Unassembled WGS sequence"/>
</dbReference>
<keyword evidence="2" id="KW-0813">Transport</keyword>
<evidence type="ECO:0000313" key="7">
    <source>
        <dbReference type="Proteomes" id="UP000015101"/>
    </source>
</evidence>
<dbReference type="KEGG" id="hro:HELRODRAFT_72498"/>
<feature type="transmembrane region" description="Helical" evidence="3">
    <location>
        <begin position="376"/>
        <end position="399"/>
    </location>
</feature>
<evidence type="ECO:0000313" key="6">
    <source>
        <dbReference type="EnsemblMetazoa" id="HelroP72498"/>
    </source>
</evidence>
<dbReference type="PANTHER" id="PTHR16166:SF93">
    <property type="entry name" value="INTERMEMBRANE LIPID TRANSFER PROTEIN VPS13"/>
    <property type="match status" value="1"/>
</dbReference>
<evidence type="ECO:0000259" key="4">
    <source>
        <dbReference type="Pfam" id="PF12624"/>
    </source>
</evidence>
<dbReference type="GeneID" id="20214756"/>
<dbReference type="PANTHER" id="PTHR16166">
    <property type="entry name" value="VACUOLAR PROTEIN SORTING-ASSOCIATED PROTEIN VPS13"/>
    <property type="match status" value="1"/>
</dbReference>
<dbReference type="Pfam" id="PF12624">
    <property type="entry name" value="VPS13_N"/>
    <property type="match status" value="1"/>
</dbReference>
<dbReference type="STRING" id="6412.T1G108"/>
<gene>
    <name evidence="6" type="primary">20214756</name>
    <name evidence="5" type="ORF">HELRODRAFT_72498</name>
</gene>
<organism evidence="6 7">
    <name type="scientific">Helobdella robusta</name>
    <name type="common">Californian leech</name>
    <dbReference type="NCBI Taxonomy" id="6412"/>
    <lineage>
        <taxon>Eukaryota</taxon>
        <taxon>Metazoa</taxon>
        <taxon>Spiralia</taxon>
        <taxon>Lophotrochozoa</taxon>
        <taxon>Annelida</taxon>
        <taxon>Clitellata</taxon>
        <taxon>Hirudinea</taxon>
        <taxon>Rhynchobdellida</taxon>
        <taxon>Glossiphoniidae</taxon>
        <taxon>Helobdella</taxon>
    </lineage>
</organism>
<dbReference type="EMBL" id="AMQM01002750">
    <property type="status" value="NOT_ANNOTATED_CDS"/>
    <property type="molecule type" value="Genomic_DNA"/>
</dbReference>
<dbReference type="InterPro" id="IPR026854">
    <property type="entry name" value="VPS13_N"/>
</dbReference>
<name>T1G108_HELRO</name>
<reference evidence="7" key="1">
    <citation type="submission" date="2012-12" db="EMBL/GenBank/DDBJ databases">
        <authorList>
            <person name="Hellsten U."/>
            <person name="Grimwood J."/>
            <person name="Chapman J.A."/>
            <person name="Shapiro H."/>
            <person name="Aerts A."/>
            <person name="Otillar R.P."/>
            <person name="Terry A.Y."/>
            <person name="Boore J.L."/>
            <person name="Simakov O."/>
            <person name="Marletaz F."/>
            <person name="Cho S.-J."/>
            <person name="Edsinger-Gonzales E."/>
            <person name="Havlak P."/>
            <person name="Kuo D.-H."/>
            <person name="Larsson T."/>
            <person name="Lv J."/>
            <person name="Arendt D."/>
            <person name="Savage R."/>
            <person name="Osoegawa K."/>
            <person name="de Jong P."/>
            <person name="Lindberg D.R."/>
            <person name="Seaver E.C."/>
            <person name="Weisblat D.A."/>
            <person name="Putnam N.H."/>
            <person name="Grigoriev I.V."/>
            <person name="Rokhsar D.S."/>
        </authorList>
    </citation>
    <scope>NUCLEOTIDE SEQUENCE</scope>
</reference>
<evidence type="ECO:0000256" key="1">
    <source>
        <dbReference type="ARBA" id="ARBA00006545"/>
    </source>
</evidence>
<evidence type="ECO:0000256" key="3">
    <source>
        <dbReference type="SAM" id="Phobius"/>
    </source>
</evidence>